<feature type="transmembrane region" description="Helical" evidence="6">
    <location>
        <begin position="257"/>
        <end position="280"/>
    </location>
</feature>
<dbReference type="PANTHER" id="PTHR42718">
    <property type="entry name" value="MAJOR FACILITATOR SUPERFAMILY MULTIDRUG TRANSPORTER MFSC"/>
    <property type="match status" value="1"/>
</dbReference>
<evidence type="ECO:0000313" key="9">
    <source>
        <dbReference type="Proteomes" id="UP000035287"/>
    </source>
</evidence>
<organism evidence="8 9">
    <name type="scientific">Croceicoccus naphthovorans</name>
    <dbReference type="NCBI Taxonomy" id="1348774"/>
    <lineage>
        <taxon>Bacteria</taxon>
        <taxon>Pseudomonadati</taxon>
        <taxon>Pseudomonadota</taxon>
        <taxon>Alphaproteobacteria</taxon>
        <taxon>Sphingomonadales</taxon>
        <taxon>Erythrobacteraceae</taxon>
        <taxon>Croceicoccus</taxon>
    </lineage>
</organism>
<feature type="transmembrane region" description="Helical" evidence="6">
    <location>
        <begin position="161"/>
        <end position="180"/>
    </location>
</feature>
<evidence type="ECO:0000256" key="1">
    <source>
        <dbReference type="ARBA" id="ARBA00004141"/>
    </source>
</evidence>
<keyword evidence="3 6" id="KW-0812">Transmembrane</keyword>
<dbReference type="KEGG" id="cna:AB433_11375"/>
<evidence type="ECO:0000256" key="4">
    <source>
        <dbReference type="ARBA" id="ARBA00022989"/>
    </source>
</evidence>
<dbReference type="CDD" id="cd17321">
    <property type="entry name" value="MFS_MMR_MDR_like"/>
    <property type="match status" value="1"/>
</dbReference>
<feature type="transmembrane region" description="Helical" evidence="6">
    <location>
        <begin position="76"/>
        <end position="99"/>
    </location>
</feature>
<comment type="subcellular location">
    <subcellularLocation>
        <location evidence="1">Membrane</location>
        <topology evidence="1">Multi-pass membrane protein</topology>
    </subcellularLocation>
</comment>
<dbReference type="InterPro" id="IPR011701">
    <property type="entry name" value="MFS"/>
</dbReference>
<dbReference type="GO" id="GO:0022857">
    <property type="term" value="F:transmembrane transporter activity"/>
    <property type="evidence" value="ECO:0007669"/>
    <property type="project" value="InterPro"/>
</dbReference>
<gene>
    <name evidence="8" type="ORF">AB433_11375</name>
</gene>
<keyword evidence="5 6" id="KW-0472">Membrane</keyword>
<dbReference type="GO" id="GO:0016020">
    <property type="term" value="C:membrane"/>
    <property type="evidence" value="ECO:0007669"/>
    <property type="project" value="UniProtKB-SubCell"/>
</dbReference>
<evidence type="ECO:0000256" key="6">
    <source>
        <dbReference type="SAM" id="Phobius"/>
    </source>
</evidence>
<keyword evidence="9" id="KW-1185">Reference proteome</keyword>
<dbReference type="PROSITE" id="PS50850">
    <property type="entry name" value="MFS"/>
    <property type="match status" value="1"/>
</dbReference>
<evidence type="ECO:0000256" key="5">
    <source>
        <dbReference type="ARBA" id="ARBA00023136"/>
    </source>
</evidence>
<dbReference type="SUPFAM" id="SSF103473">
    <property type="entry name" value="MFS general substrate transporter"/>
    <property type="match status" value="1"/>
</dbReference>
<dbReference type="EMBL" id="CP011770">
    <property type="protein sequence ID" value="AKM11772.1"/>
    <property type="molecule type" value="Genomic_DNA"/>
</dbReference>
<evidence type="ECO:0000256" key="2">
    <source>
        <dbReference type="ARBA" id="ARBA00022448"/>
    </source>
</evidence>
<dbReference type="Gene3D" id="1.20.1720.10">
    <property type="entry name" value="Multidrug resistance protein D"/>
    <property type="match status" value="1"/>
</dbReference>
<feature type="domain" description="Major facilitator superfamily (MFS) profile" evidence="7">
    <location>
        <begin position="7"/>
        <end position="443"/>
    </location>
</feature>
<sequence length="454" mass="47546">MPRRLLAIAAISFGNMVLVLDGAIANVALPTLSRELGVTPGEATNVIVVYQLVLVMGLLPMANLGSRIGLRRLYQMGLAIFCVASAACMFVETMTQLLLLRAAQGIGATMSLAVSVAMLRAIYPAKNLGAGLGFNSVIITSSLAVGPMAGGYILAHYDWQWIFVMAAPLAVISLLLGRFLPSDEKRSGMRDILGSVWVAVTMAMLIGGVQVATHVRPLAVGLAVVAAGLVSMVLLVRREMRRDLPIVPVDLMATPRVGLSILAAFGGFMATGLMIVALPFRLEQAMGFTPDQVGLLMTPLPLTLMLVNPLSGWLSDRIAPSKLGVSGLVVASVGLVLYATMPDSASAFDVTWRIVIFAAGFGFFIAPNSRLIVGSVPLDRTASIGGMMQTTRLFGQALAASAVGVLLSLGLGEGPTPPLIAVGFAAIAAACSLVRFRTVMAQRRRAAAISDAPY</sequence>
<dbReference type="Pfam" id="PF07690">
    <property type="entry name" value="MFS_1"/>
    <property type="match status" value="1"/>
</dbReference>
<feature type="transmembrane region" description="Helical" evidence="6">
    <location>
        <begin position="292"/>
        <end position="311"/>
    </location>
</feature>
<feature type="transmembrane region" description="Helical" evidence="6">
    <location>
        <begin position="352"/>
        <end position="373"/>
    </location>
</feature>
<dbReference type="PANTHER" id="PTHR42718:SF9">
    <property type="entry name" value="MAJOR FACILITATOR SUPERFAMILY MULTIDRUG TRANSPORTER MFSC"/>
    <property type="match status" value="1"/>
</dbReference>
<evidence type="ECO:0000256" key="3">
    <source>
        <dbReference type="ARBA" id="ARBA00022692"/>
    </source>
</evidence>
<dbReference type="Proteomes" id="UP000035287">
    <property type="component" value="Chromosome"/>
</dbReference>
<dbReference type="PATRIC" id="fig|1348774.3.peg.2395"/>
<feature type="transmembrane region" description="Helical" evidence="6">
    <location>
        <begin position="323"/>
        <end position="340"/>
    </location>
</feature>
<evidence type="ECO:0000259" key="7">
    <source>
        <dbReference type="PROSITE" id="PS50850"/>
    </source>
</evidence>
<feature type="transmembrane region" description="Helical" evidence="6">
    <location>
        <begin position="46"/>
        <end position="64"/>
    </location>
</feature>
<dbReference type="OrthoDB" id="9812221at2"/>
<reference evidence="8 9" key="1">
    <citation type="submission" date="2015-06" db="EMBL/GenBank/DDBJ databases">
        <authorList>
            <person name="Zeng Y."/>
            <person name="Huang Y."/>
        </authorList>
    </citation>
    <scope>NUCLEOTIDE SEQUENCE [LARGE SCALE GENOMIC DNA]</scope>
    <source>
        <strain evidence="8 9">PQ-2</strain>
    </source>
</reference>
<feature type="transmembrane region" description="Helical" evidence="6">
    <location>
        <begin position="192"/>
        <end position="212"/>
    </location>
</feature>
<dbReference type="InterPro" id="IPR020846">
    <property type="entry name" value="MFS_dom"/>
</dbReference>
<keyword evidence="2" id="KW-0813">Transport</keyword>
<proteinExistence type="predicted"/>
<name>A0A0G3XKL2_9SPHN</name>
<accession>A0A0G3XKL2</accession>
<dbReference type="Gene3D" id="1.20.1250.20">
    <property type="entry name" value="MFS general substrate transporter like domains"/>
    <property type="match status" value="1"/>
</dbReference>
<feature type="transmembrane region" description="Helical" evidence="6">
    <location>
        <begin position="218"/>
        <end position="236"/>
    </location>
</feature>
<dbReference type="InterPro" id="IPR036259">
    <property type="entry name" value="MFS_trans_sf"/>
</dbReference>
<keyword evidence="4 6" id="KW-1133">Transmembrane helix</keyword>
<dbReference type="AlphaFoldDB" id="A0A0G3XKL2"/>
<feature type="transmembrane region" description="Helical" evidence="6">
    <location>
        <begin position="105"/>
        <end position="123"/>
    </location>
</feature>
<dbReference type="STRING" id="1348774.AB433_11375"/>
<protein>
    <submittedName>
        <fullName evidence="8">MFS transporter</fullName>
    </submittedName>
</protein>
<feature type="transmembrane region" description="Helical" evidence="6">
    <location>
        <begin position="132"/>
        <end position="155"/>
    </location>
</feature>
<evidence type="ECO:0000313" key="8">
    <source>
        <dbReference type="EMBL" id="AKM11772.1"/>
    </source>
</evidence>
<feature type="transmembrane region" description="Helical" evidence="6">
    <location>
        <begin position="418"/>
        <end position="436"/>
    </location>
</feature>
<feature type="transmembrane region" description="Helical" evidence="6">
    <location>
        <begin position="393"/>
        <end position="412"/>
    </location>
</feature>